<feature type="domain" description="Sortilin N-terminal" evidence="3">
    <location>
        <begin position="187"/>
        <end position="285"/>
    </location>
</feature>
<dbReference type="AlphaFoldDB" id="A0A809S5E1"/>
<dbReference type="Pfam" id="PF15902">
    <property type="entry name" value="Sortilin-Vps10"/>
    <property type="match status" value="1"/>
</dbReference>
<dbReference type="InterPro" id="IPR031778">
    <property type="entry name" value="Sortilin_N"/>
</dbReference>
<feature type="chain" id="PRO_5035199510" evidence="2">
    <location>
        <begin position="26"/>
        <end position="913"/>
    </location>
</feature>
<evidence type="ECO:0000256" key="2">
    <source>
        <dbReference type="SAM" id="SignalP"/>
    </source>
</evidence>
<dbReference type="PANTHER" id="PTHR43739:SF5">
    <property type="entry name" value="EXO-ALPHA-SIALIDASE"/>
    <property type="match status" value="1"/>
</dbReference>
<dbReference type="CDD" id="cd15482">
    <property type="entry name" value="Sialidase_non-viral"/>
    <property type="match status" value="1"/>
</dbReference>
<dbReference type="SUPFAM" id="SSF110296">
    <property type="entry name" value="Oligoxyloglucan reducing end-specific cellobiohydrolase"/>
    <property type="match status" value="2"/>
</dbReference>
<organism evidence="4 5">
    <name type="scientific">Candidatus Nitrosymbiomonas proteolyticus</name>
    <dbReference type="NCBI Taxonomy" id="2608984"/>
    <lineage>
        <taxon>Bacteria</taxon>
        <taxon>Bacillati</taxon>
        <taxon>Armatimonadota</taxon>
        <taxon>Armatimonadota incertae sedis</taxon>
        <taxon>Candidatus Nitrosymbiomonas</taxon>
    </lineage>
</organism>
<dbReference type="PROSITE" id="PS51257">
    <property type="entry name" value="PROKAR_LIPOPROTEIN"/>
    <property type="match status" value="1"/>
</dbReference>
<evidence type="ECO:0000259" key="3">
    <source>
        <dbReference type="Pfam" id="PF15902"/>
    </source>
</evidence>
<dbReference type="Proteomes" id="UP000662873">
    <property type="component" value="Chromosome"/>
</dbReference>
<evidence type="ECO:0000313" key="5">
    <source>
        <dbReference type="Proteomes" id="UP000662873"/>
    </source>
</evidence>
<name>A0A809S5E1_9BACT</name>
<dbReference type="GO" id="GO:0010411">
    <property type="term" value="P:xyloglucan metabolic process"/>
    <property type="evidence" value="ECO:0007669"/>
    <property type="project" value="TreeGrafter"/>
</dbReference>
<keyword evidence="1" id="KW-0677">Repeat</keyword>
<gene>
    <name evidence="4" type="ORF">NPRO_16810</name>
</gene>
<evidence type="ECO:0000256" key="1">
    <source>
        <dbReference type="ARBA" id="ARBA00022737"/>
    </source>
</evidence>
<accession>A0A809S5E1</accession>
<protein>
    <submittedName>
        <fullName evidence="4">BNR/Asp-box repeat protein</fullName>
    </submittedName>
</protein>
<dbReference type="InterPro" id="IPR015943">
    <property type="entry name" value="WD40/YVTN_repeat-like_dom_sf"/>
</dbReference>
<feature type="signal peptide" evidence="2">
    <location>
        <begin position="1"/>
        <end position="25"/>
    </location>
</feature>
<sequence>MMIPLHRRFFVNAMFPLALVGCLLAQGCQQAQPASKSELMPDQPIRALAYRFSQRLSSDGTVPKGALSRALLQREELLRRRPLHAGVFPASWTWLGPGNVGGRVRPILIHPTNPSIMWTGAVTGGVWKTLDGGASWLPMEDFLPAINIGCMAMHPSEPDTLYIGTGEGFAEWPAGTTNTAFLTGLGMYRSTDGGQNWEHLPSTSGTDFEFINRIAISPENPDVLLIATGTGVFRSTNRGANWTKVYTGFAYDVKFHPTDGTKAMAGLHDDGAAYSTNGGQTWTLASGISGHRTELCYSISNPSTVFAAVSENDRILIYRSTNGGQSFTRRTSGSGISTYSAYNNTLWVDPTNPNTLIVGGVYLYRSTDAGVTLNRTFTSVHADMHGIVHHPGFNGSTNRTVYFATDGGVYRTTDSNGSSATALNNNLGITQFYGAVMNPTTGVIVGGTQDNGTKRFNGNPQGWTNTFGGDGGHTAYDPTNSNYFYGEIQWGAIFRSTNGGSSASYIYNSSNPITDAGTSATNFITHFVVDPNNPNRILVGCRRLWRTNNAKASTTSAVSWEIIKPTIEPLRPEPPNSHFLGSNPYNISTVVIDPSNSNRVYVGYNNGQVWKSANATATSPSWQRVDDAGGPMPERWVSRICLDPNDPNRVFVAFMGWESDNVWQSLDDGATWQSASGSGLVRLPEAPVSALAAHPTEPGWLYAGTDIGLFTSVDFGENWSTLQQGPATVPIDELHFVDSSRLLAVTHGRGIYVATIAPAVDPISPDILSVYFGILKQGGLPWLYLSDDKRVVVQADLESADVRFPVDLGLLARCPYPSVSELRFRLEASATGLGLGQEIQFWNYSEWRFERVHVQAATTADSVVEVVVTNNPNRFIDPATRRMIARLSWAPDAFETAGTWSVRIDQAYWVAVR</sequence>
<dbReference type="InterPro" id="IPR052025">
    <property type="entry name" value="Xyloglucanase_GH74"/>
</dbReference>
<dbReference type="EMBL" id="AP021858">
    <property type="protein sequence ID" value="BBO24086.1"/>
    <property type="molecule type" value="Genomic_DNA"/>
</dbReference>
<evidence type="ECO:0000313" key="4">
    <source>
        <dbReference type="EMBL" id="BBO24086.1"/>
    </source>
</evidence>
<reference evidence="4" key="1">
    <citation type="journal article" name="DNA Res.">
        <title>The physiological potential of anammox bacteria as revealed by their core genome structure.</title>
        <authorList>
            <person name="Okubo T."/>
            <person name="Toyoda A."/>
            <person name="Fukuhara K."/>
            <person name="Uchiyama I."/>
            <person name="Harigaya Y."/>
            <person name="Kuroiwa M."/>
            <person name="Suzuki T."/>
            <person name="Murakami Y."/>
            <person name="Suwa Y."/>
            <person name="Takami H."/>
        </authorList>
    </citation>
    <scope>NUCLEOTIDE SEQUENCE</scope>
    <source>
        <strain evidence="4">317325-2</strain>
    </source>
</reference>
<dbReference type="KEGG" id="npy:NPRO_16810"/>
<keyword evidence="2" id="KW-0732">Signal</keyword>
<dbReference type="Gene3D" id="2.130.10.10">
    <property type="entry name" value="YVTN repeat-like/Quinoprotein amine dehydrogenase"/>
    <property type="match status" value="4"/>
</dbReference>
<dbReference type="PANTHER" id="PTHR43739">
    <property type="entry name" value="XYLOGLUCANASE (EUROFUNG)"/>
    <property type="match status" value="1"/>
</dbReference>
<proteinExistence type="predicted"/>